<dbReference type="PANTHER" id="PTHR11852">
    <property type="entry name" value="PLATELET-ACTIVATING FACTOR ACETYLHYDROLASE"/>
    <property type="match status" value="1"/>
</dbReference>
<dbReference type="EMBL" id="JAIPUX010005289">
    <property type="protein sequence ID" value="KAH0618038.1"/>
    <property type="molecule type" value="Genomic_DNA"/>
</dbReference>
<organism evidence="3 4">
    <name type="scientific">Phrynosoma platyrhinos</name>
    <name type="common">Desert horned lizard</name>
    <dbReference type="NCBI Taxonomy" id="52577"/>
    <lineage>
        <taxon>Eukaryota</taxon>
        <taxon>Metazoa</taxon>
        <taxon>Chordata</taxon>
        <taxon>Craniata</taxon>
        <taxon>Vertebrata</taxon>
        <taxon>Euteleostomi</taxon>
        <taxon>Lepidosauria</taxon>
        <taxon>Squamata</taxon>
        <taxon>Bifurcata</taxon>
        <taxon>Unidentata</taxon>
        <taxon>Episquamata</taxon>
        <taxon>Toxicofera</taxon>
        <taxon>Iguania</taxon>
        <taxon>Phrynosomatidae</taxon>
        <taxon>Phrynosomatinae</taxon>
        <taxon>Phrynosoma</taxon>
    </lineage>
</organism>
<gene>
    <name evidence="3" type="ORF">JD844_016983</name>
</gene>
<evidence type="ECO:0000313" key="4">
    <source>
        <dbReference type="Proteomes" id="UP000826234"/>
    </source>
</evidence>
<protein>
    <recommendedName>
        <fullName evidence="2">Little elongation complex subunit 1 C-terminal domain-containing protein</fullName>
    </recommendedName>
</protein>
<dbReference type="PANTHER" id="PTHR11852:SF4">
    <property type="entry name" value="LITTLE ELONGATION COMPLEX SUBUNIT 1"/>
    <property type="match status" value="1"/>
</dbReference>
<name>A0ABQ7SL93_PHRPL</name>
<dbReference type="Proteomes" id="UP000826234">
    <property type="component" value="Unassembled WGS sequence"/>
</dbReference>
<evidence type="ECO:0000256" key="1">
    <source>
        <dbReference type="SAM" id="MobiDB-lite"/>
    </source>
</evidence>
<proteinExistence type="predicted"/>
<feature type="domain" description="Little elongation complex subunit 1 C-terminal" evidence="2">
    <location>
        <begin position="1764"/>
        <end position="1956"/>
    </location>
</feature>
<reference evidence="3 4" key="1">
    <citation type="journal article" date="2022" name="Gigascience">
        <title>A chromosome-level genome assembly and annotation of the desert horned lizard, Phrynosoma platyrhinos, provides insight into chromosomal rearrangements among reptiles.</title>
        <authorList>
            <person name="Koochekian N."/>
            <person name="Ascanio A."/>
            <person name="Farleigh K."/>
            <person name="Card D.C."/>
            <person name="Schield D.R."/>
            <person name="Castoe T.A."/>
            <person name="Jezkova T."/>
        </authorList>
    </citation>
    <scope>NUCLEOTIDE SEQUENCE [LARGE SCALE GENOMIC DNA]</scope>
    <source>
        <strain evidence="3">NK-2021</strain>
    </source>
</reference>
<sequence length="1976" mass="217477">MCISGSTGGDHINKNDYILGDLHSHSRTLGRTKMMQNPKKIKKSQEGRNSSGSLSETCAAETTVSSVHIKLDNRSTKYSDPVESTTMESMETGNSSFCEGSSLEDISQTDLSATNMNLLNKDREEYNESLRDVLKWVRPLPPLLSPIQFSPATTPDILYGDITDSSDEEMDDNAQTLENIIENYGQAESRHEKHLAQSWNKCSSSSVNSANSDPQEAAERLRDLRSEDLVLYSDPVTAKSKYLSEKNAESKDEEKYLKKNSDLMEIDTATEIAVPSMENFEEKMVNMTETKDTILMPDLMFINVQGQESTAELMHVQKMATSSPVHAFEESTDFMKNEEKELLTETREDDLSQSPKTDSQQHIEEPIFIVESVAGLLEKCKHGSSNVSRGEGVAKEPLKDIQPIACSGETISLGEKATEHITMDEQNKATEGLGTGGNGETLLGQKMNISNCKFPSKKEHPVEQVEQQIAEVSFTYSIEKKIDVYVKSQCIEENYISEERYDKHNENEENKEDEVMNVGISKSQLNTTVGADRCKKSLCHVDEAVQTERECRTSFSMPTKVVDDNQVEIADSMTEEFKSVDIKEEECLQQLIDQKNNCKSPDEHPVYERNCMLSAQASVIKDCLLQYEEPVETKTLVFEVESVTGTTSKLSQVEGADTESQCKSKTHSISSNFYTMETLVESECVASGGLEKENSDSLNTREMRTMQCVMAGGNVFETVCNRTVETNLISRNLQFGMNGTSQEMSYWNSNSSSCHQRKYPVEKDEKNDECSVTEEMLAKQNKNEDPTQTTQDVLQTNTEGIEIVLPVAVMSASQSTTEPMDISASNLEVFSKGGQSSNAETKAISSVPVCITPSSPVKEDITHFDHNTVECWKNKEENSAYSQEKKHKPLDCCNPSNNKNKESVNKLQALFPFKGSYSGENYKALTPESSNRNSVNTVDTLLANKSVLSDEAHLTVPEKLGRPSKNSALEHALNEAAAKETDEILSIDKSSEGVDRVKASENTVKVMNSSVCLSSSPSEEEHCPLRKVSFIKTSAVPLVAKGKMGNNSADTASDKILSVGDRGEVDNPAPGHDTDSCADEAIGRKLYNSHSMELLYSNEKASLKLKSSIAKEKSEGKVVKESILAVASLLNQEVICKRKSIPRNSSVINLEVDSDITPDTKCSGASIETSKSQSHFSKGKLNSEQGMSITASVCSPNLEQNHLTSHHVDGDTYISHKKECCIKNNGEASAVKAILHNLKSSNCSSKPQKIILEKRESLVTFASHTENSTEKIHMPSDSITVSAVKGSHDIANHKRKRKSQHTLLAEPILTSTDTAAPTKQYPQTLTKIRQEMGPPLPPLLPPLMATPPRTVRPLSPGTSLSDQCSLPSSLEEFMSPVHKTPVPPVLMSPMSDNLKSPATLTTPSPCEMAVGQRILSSPLQFCATTPKHALPVPGRLPPSAAGVAVPPIPQENSVKILDSMYPELSARARTLNILKGNIQLSRSSSIDGKNIPQTGHQISGFKAIASTSTAFVKAGTKFKSDPEQTFCNVGVAGKRILSPVVVPKSAKRPKLESKPPVLDLSKKQLSDRVSETDICCPYETDLLSSGNAMQSTSDCHSELLLAVENISDPDNRAVTVALEKISEACFDLLPVIRSHVHVGNTSRVPVMTDEEKEVVHELSVAKKHLAEPALRAILNKLKKEKMSLSHNCIQSLCRVYVGICRQLGDLERAHLFCYSLLKEDFPESDRLTLFIGSVWTEIFSSEGVVSKAIELVARQRARGNVLKCLKTYLNWEESAPVEIGMMVSSLLLAIQFCPQMEFQFTEEYGEDLKESTWEYVFAIDLLCSHQKWCWTHDNIISKELWPIMDKWMKNRKSSGSVSSRSDLIVATVLRLIGRLGQIGLREGFSSAVENISSVIGVFLQHAKEKDVAWGVQLAAAYALCDLGPSNPSKILEAIRAWEAANTNSLPSAVANAIAEVSSLQTQAGRTEVSHQRNTVT</sequence>
<feature type="compositionally biased region" description="Polar residues" evidence="1">
    <location>
        <begin position="47"/>
        <end position="59"/>
    </location>
</feature>
<feature type="region of interest" description="Disordered" evidence="1">
    <location>
        <begin position="28"/>
        <end position="59"/>
    </location>
</feature>
<evidence type="ECO:0000313" key="3">
    <source>
        <dbReference type="EMBL" id="KAH0618038.1"/>
    </source>
</evidence>
<comment type="caution">
    <text evidence="3">The sequence shown here is derived from an EMBL/GenBank/DDBJ whole genome shotgun (WGS) entry which is preliminary data.</text>
</comment>
<dbReference type="Pfam" id="PF25817">
    <property type="entry name" value="ICE1_C"/>
    <property type="match status" value="1"/>
</dbReference>
<dbReference type="InterPro" id="IPR057881">
    <property type="entry name" value="ICE1_C"/>
</dbReference>
<evidence type="ECO:0000259" key="2">
    <source>
        <dbReference type="Pfam" id="PF25817"/>
    </source>
</evidence>
<accession>A0ABQ7SL93</accession>
<keyword evidence="4" id="KW-1185">Reference proteome</keyword>